<sequence length="277" mass="31106">IVDKNGRVFAVLVGNPPNDPSWESVHKTAASLMEQHGSQVKMRDSDVPSRRNVKKYLSAGYSFGGGQKVPQPFAQKDPMNKLIIDELLSSASFQRISGHLNAAFATWGPRLHRLYHHTLEDYASLDPSFSQCFPQTAFAAATFNFDTQTATTEHLDYLNYLYGWCGVTALGSYNYTKRGHLILWDIRLIIEFPPGTSILLPSAYIRHSNTSISSGEKRYSFTQYSAGGLFRYAQDGMRSRVSMSSVEKDEKEQQARREVSEGVKLYSTLDELARSVQ</sequence>
<accession>A0A4S8LKY0</accession>
<organism evidence="1 2">
    <name type="scientific">Dendrothele bispora (strain CBS 962.96)</name>
    <dbReference type="NCBI Taxonomy" id="1314807"/>
    <lineage>
        <taxon>Eukaryota</taxon>
        <taxon>Fungi</taxon>
        <taxon>Dikarya</taxon>
        <taxon>Basidiomycota</taxon>
        <taxon>Agaricomycotina</taxon>
        <taxon>Agaricomycetes</taxon>
        <taxon>Agaricomycetidae</taxon>
        <taxon>Agaricales</taxon>
        <taxon>Agaricales incertae sedis</taxon>
        <taxon>Dendrothele</taxon>
    </lineage>
</organism>
<keyword evidence="2" id="KW-1185">Reference proteome</keyword>
<evidence type="ECO:0000313" key="1">
    <source>
        <dbReference type="EMBL" id="THU89824.1"/>
    </source>
</evidence>
<dbReference type="AlphaFoldDB" id="A0A4S8LKY0"/>
<proteinExistence type="predicted"/>
<protein>
    <recommendedName>
        <fullName evidence="3">Prolyl 4-hydroxylase alpha subunit Fe(2+) 2OG dioxygenase domain-containing protein</fullName>
    </recommendedName>
</protein>
<dbReference type="Gene3D" id="3.60.130.30">
    <property type="match status" value="1"/>
</dbReference>
<evidence type="ECO:0008006" key="3">
    <source>
        <dbReference type="Google" id="ProtNLM"/>
    </source>
</evidence>
<dbReference type="OrthoDB" id="3202607at2759"/>
<reference evidence="1 2" key="1">
    <citation type="journal article" date="2019" name="Nat. Ecol. Evol.">
        <title>Megaphylogeny resolves global patterns of mushroom evolution.</title>
        <authorList>
            <person name="Varga T."/>
            <person name="Krizsan K."/>
            <person name="Foldi C."/>
            <person name="Dima B."/>
            <person name="Sanchez-Garcia M."/>
            <person name="Sanchez-Ramirez S."/>
            <person name="Szollosi G.J."/>
            <person name="Szarkandi J.G."/>
            <person name="Papp V."/>
            <person name="Albert L."/>
            <person name="Andreopoulos W."/>
            <person name="Angelini C."/>
            <person name="Antonin V."/>
            <person name="Barry K.W."/>
            <person name="Bougher N.L."/>
            <person name="Buchanan P."/>
            <person name="Buyck B."/>
            <person name="Bense V."/>
            <person name="Catcheside P."/>
            <person name="Chovatia M."/>
            <person name="Cooper J."/>
            <person name="Damon W."/>
            <person name="Desjardin D."/>
            <person name="Finy P."/>
            <person name="Geml J."/>
            <person name="Haridas S."/>
            <person name="Hughes K."/>
            <person name="Justo A."/>
            <person name="Karasinski D."/>
            <person name="Kautmanova I."/>
            <person name="Kiss B."/>
            <person name="Kocsube S."/>
            <person name="Kotiranta H."/>
            <person name="LaButti K.M."/>
            <person name="Lechner B.E."/>
            <person name="Liimatainen K."/>
            <person name="Lipzen A."/>
            <person name="Lukacs Z."/>
            <person name="Mihaltcheva S."/>
            <person name="Morgado L.N."/>
            <person name="Niskanen T."/>
            <person name="Noordeloos M.E."/>
            <person name="Ohm R.A."/>
            <person name="Ortiz-Santana B."/>
            <person name="Ovrebo C."/>
            <person name="Racz N."/>
            <person name="Riley R."/>
            <person name="Savchenko A."/>
            <person name="Shiryaev A."/>
            <person name="Soop K."/>
            <person name="Spirin V."/>
            <person name="Szebenyi C."/>
            <person name="Tomsovsky M."/>
            <person name="Tulloss R.E."/>
            <person name="Uehling J."/>
            <person name="Grigoriev I.V."/>
            <person name="Vagvolgyi C."/>
            <person name="Papp T."/>
            <person name="Martin F.M."/>
            <person name="Miettinen O."/>
            <person name="Hibbett D.S."/>
            <person name="Nagy L.G."/>
        </authorList>
    </citation>
    <scope>NUCLEOTIDE SEQUENCE [LARGE SCALE GENOMIC DNA]</scope>
    <source>
        <strain evidence="1 2">CBS 962.96</strain>
    </source>
</reference>
<evidence type="ECO:0000313" key="2">
    <source>
        <dbReference type="Proteomes" id="UP000297245"/>
    </source>
</evidence>
<gene>
    <name evidence="1" type="ORF">K435DRAFT_677098</name>
</gene>
<dbReference type="EMBL" id="ML179355">
    <property type="protein sequence ID" value="THU89824.1"/>
    <property type="molecule type" value="Genomic_DNA"/>
</dbReference>
<dbReference type="Proteomes" id="UP000297245">
    <property type="component" value="Unassembled WGS sequence"/>
</dbReference>
<name>A0A4S8LKY0_DENBC</name>
<feature type="non-terminal residue" evidence="1">
    <location>
        <position position="1"/>
    </location>
</feature>